<dbReference type="HOGENOM" id="CLU_2456953_0_0_1"/>
<name>K1Q893_MAGGI</name>
<proteinExistence type="predicted"/>
<protein>
    <submittedName>
        <fullName evidence="1">Uncharacterized protein</fullName>
    </submittedName>
</protein>
<reference evidence="1" key="1">
    <citation type="journal article" date="2012" name="Nature">
        <title>The oyster genome reveals stress adaptation and complexity of shell formation.</title>
        <authorList>
            <person name="Zhang G."/>
            <person name="Fang X."/>
            <person name="Guo X."/>
            <person name="Li L."/>
            <person name="Luo R."/>
            <person name="Xu F."/>
            <person name="Yang P."/>
            <person name="Zhang L."/>
            <person name="Wang X."/>
            <person name="Qi H."/>
            <person name="Xiong Z."/>
            <person name="Que H."/>
            <person name="Xie Y."/>
            <person name="Holland P.W."/>
            <person name="Paps J."/>
            <person name="Zhu Y."/>
            <person name="Wu F."/>
            <person name="Chen Y."/>
            <person name="Wang J."/>
            <person name="Peng C."/>
            <person name="Meng J."/>
            <person name="Yang L."/>
            <person name="Liu J."/>
            <person name="Wen B."/>
            <person name="Zhang N."/>
            <person name="Huang Z."/>
            <person name="Zhu Q."/>
            <person name="Feng Y."/>
            <person name="Mount A."/>
            <person name="Hedgecock D."/>
            <person name="Xu Z."/>
            <person name="Liu Y."/>
            <person name="Domazet-Loso T."/>
            <person name="Du Y."/>
            <person name="Sun X."/>
            <person name="Zhang S."/>
            <person name="Liu B."/>
            <person name="Cheng P."/>
            <person name="Jiang X."/>
            <person name="Li J."/>
            <person name="Fan D."/>
            <person name="Wang W."/>
            <person name="Fu W."/>
            <person name="Wang T."/>
            <person name="Wang B."/>
            <person name="Zhang J."/>
            <person name="Peng Z."/>
            <person name="Li Y."/>
            <person name="Li N."/>
            <person name="Wang J."/>
            <person name="Chen M."/>
            <person name="He Y."/>
            <person name="Tan F."/>
            <person name="Song X."/>
            <person name="Zheng Q."/>
            <person name="Huang R."/>
            <person name="Yang H."/>
            <person name="Du X."/>
            <person name="Chen L."/>
            <person name="Yang M."/>
            <person name="Gaffney P.M."/>
            <person name="Wang S."/>
            <person name="Luo L."/>
            <person name="She Z."/>
            <person name="Ming Y."/>
            <person name="Huang W."/>
            <person name="Zhang S."/>
            <person name="Huang B."/>
            <person name="Zhang Y."/>
            <person name="Qu T."/>
            <person name="Ni P."/>
            <person name="Miao G."/>
            <person name="Wang J."/>
            <person name="Wang Q."/>
            <person name="Steinberg C.E."/>
            <person name="Wang H."/>
            <person name="Li N."/>
            <person name="Qian L."/>
            <person name="Zhang G."/>
            <person name="Li Y."/>
            <person name="Yang H."/>
            <person name="Liu X."/>
            <person name="Wang J."/>
            <person name="Yin Y."/>
            <person name="Wang J."/>
        </authorList>
    </citation>
    <scope>NUCLEOTIDE SEQUENCE [LARGE SCALE GENOMIC DNA]</scope>
    <source>
        <strain evidence="1">05x7-T-G4-1.051#20</strain>
    </source>
</reference>
<organism evidence="1">
    <name type="scientific">Magallana gigas</name>
    <name type="common">Pacific oyster</name>
    <name type="synonym">Crassostrea gigas</name>
    <dbReference type="NCBI Taxonomy" id="29159"/>
    <lineage>
        <taxon>Eukaryota</taxon>
        <taxon>Metazoa</taxon>
        <taxon>Spiralia</taxon>
        <taxon>Lophotrochozoa</taxon>
        <taxon>Mollusca</taxon>
        <taxon>Bivalvia</taxon>
        <taxon>Autobranchia</taxon>
        <taxon>Pteriomorphia</taxon>
        <taxon>Ostreida</taxon>
        <taxon>Ostreoidea</taxon>
        <taxon>Ostreidae</taxon>
        <taxon>Magallana</taxon>
    </lineage>
</organism>
<gene>
    <name evidence="1" type="ORF">CGI_10020981</name>
</gene>
<dbReference type="AlphaFoldDB" id="K1Q893"/>
<sequence>MPEGPASVTKVISSTLKKLRYGGKSKSRKELESGKMEPGKVIQRQEIELQRCWEGKLVFLLHNVFTKKASLDFTHNSNSHRTKPLHTSV</sequence>
<accession>K1Q893</accession>
<dbReference type="EMBL" id="JH818049">
    <property type="protein sequence ID" value="EKC25065.1"/>
    <property type="molecule type" value="Genomic_DNA"/>
</dbReference>
<evidence type="ECO:0000313" key="1">
    <source>
        <dbReference type="EMBL" id="EKC25065.1"/>
    </source>
</evidence>
<dbReference type="InParanoid" id="K1Q893"/>